<feature type="transmembrane region" description="Helical" evidence="2">
    <location>
        <begin position="137"/>
        <end position="158"/>
    </location>
</feature>
<dbReference type="InterPro" id="IPR037185">
    <property type="entry name" value="EmrE-like"/>
</dbReference>
<keyword evidence="2" id="KW-1133">Transmembrane helix</keyword>
<dbReference type="Proteomes" id="UP000247591">
    <property type="component" value="Unassembled WGS sequence"/>
</dbReference>
<keyword evidence="2" id="KW-0472">Membrane</keyword>
<comment type="caution">
    <text evidence="4">The sequence shown here is derived from an EMBL/GenBank/DDBJ whole genome shotgun (WGS) entry which is preliminary data.</text>
</comment>
<protein>
    <submittedName>
        <fullName evidence="4">Threonine/homoserine efflux transporter RhtA</fullName>
    </submittedName>
</protein>
<feature type="domain" description="EamA" evidence="3">
    <location>
        <begin position="20"/>
        <end position="152"/>
    </location>
</feature>
<name>A0A318RP47_WILLI</name>
<dbReference type="EMBL" id="QJSP01000007">
    <property type="protein sequence ID" value="PYE16833.1"/>
    <property type="molecule type" value="Genomic_DNA"/>
</dbReference>
<feature type="transmembrane region" description="Helical" evidence="2">
    <location>
        <begin position="164"/>
        <end position="182"/>
    </location>
</feature>
<dbReference type="InterPro" id="IPR000620">
    <property type="entry name" value="EamA_dom"/>
</dbReference>
<accession>A0A318RP47</accession>
<keyword evidence="2" id="KW-0812">Transmembrane</keyword>
<evidence type="ECO:0000256" key="1">
    <source>
        <dbReference type="ARBA" id="ARBA00007362"/>
    </source>
</evidence>
<feature type="transmembrane region" description="Helical" evidence="2">
    <location>
        <begin position="107"/>
        <end position="130"/>
    </location>
</feature>
<dbReference type="PANTHER" id="PTHR12715">
    <property type="entry name" value="TRANSPORTER, DRUG/METABOLITE EXPORTER FAMILY"/>
    <property type="match status" value="1"/>
</dbReference>
<comment type="similarity">
    <text evidence="1">Belongs to the EamA transporter family.</text>
</comment>
<dbReference type="PANTHER" id="PTHR12715:SF4">
    <property type="entry name" value="EAMA DOMAIN-CONTAINING PROTEIN"/>
    <property type="match status" value="1"/>
</dbReference>
<reference evidence="4 5" key="1">
    <citation type="submission" date="2018-06" db="EMBL/GenBank/DDBJ databases">
        <title>Genomic Encyclopedia of Type Strains, Phase IV (KMG-IV): sequencing the most valuable type-strain genomes for metagenomic binning, comparative biology and taxonomic classification.</title>
        <authorList>
            <person name="Goeker M."/>
        </authorList>
    </citation>
    <scope>NUCLEOTIDE SEQUENCE [LARGE SCALE GENOMIC DNA]</scope>
    <source>
        <strain evidence="4 5">DSM 45521</strain>
    </source>
</reference>
<feature type="transmembrane region" description="Helical" evidence="2">
    <location>
        <begin position="189"/>
        <end position="211"/>
    </location>
</feature>
<feature type="domain" description="EamA" evidence="3">
    <location>
        <begin position="164"/>
        <end position="297"/>
    </location>
</feature>
<dbReference type="GO" id="GO:0016020">
    <property type="term" value="C:membrane"/>
    <property type="evidence" value="ECO:0007669"/>
    <property type="project" value="InterPro"/>
</dbReference>
<feature type="transmembrane region" description="Helical" evidence="2">
    <location>
        <begin position="80"/>
        <end position="101"/>
    </location>
</feature>
<dbReference type="Pfam" id="PF00892">
    <property type="entry name" value="EamA"/>
    <property type="match status" value="2"/>
</dbReference>
<feature type="transmembrane region" description="Helical" evidence="2">
    <location>
        <begin position="256"/>
        <end position="275"/>
    </location>
</feature>
<evidence type="ECO:0000256" key="2">
    <source>
        <dbReference type="SAM" id="Phobius"/>
    </source>
</evidence>
<gene>
    <name evidence="4" type="ORF">DFR67_10775</name>
</gene>
<dbReference type="AlphaFoldDB" id="A0A318RP47"/>
<proteinExistence type="inferred from homology"/>
<feature type="transmembrane region" description="Helical" evidence="2">
    <location>
        <begin position="223"/>
        <end position="244"/>
    </location>
</feature>
<dbReference type="Gene3D" id="1.10.3730.20">
    <property type="match status" value="1"/>
</dbReference>
<feature type="transmembrane region" description="Helical" evidence="2">
    <location>
        <begin position="20"/>
        <end position="43"/>
    </location>
</feature>
<organism evidence="4 5">
    <name type="scientific">Williamsia limnetica</name>
    <dbReference type="NCBI Taxonomy" id="882452"/>
    <lineage>
        <taxon>Bacteria</taxon>
        <taxon>Bacillati</taxon>
        <taxon>Actinomycetota</taxon>
        <taxon>Actinomycetes</taxon>
        <taxon>Mycobacteriales</taxon>
        <taxon>Nocardiaceae</taxon>
        <taxon>Williamsia</taxon>
    </lineage>
</organism>
<evidence type="ECO:0000313" key="4">
    <source>
        <dbReference type="EMBL" id="PYE16833.1"/>
    </source>
</evidence>
<feature type="transmembrane region" description="Helical" evidence="2">
    <location>
        <begin position="281"/>
        <end position="297"/>
    </location>
</feature>
<dbReference type="InterPro" id="IPR052756">
    <property type="entry name" value="Alkyne_AA_exporter"/>
</dbReference>
<evidence type="ECO:0000313" key="5">
    <source>
        <dbReference type="Proteomes" id="UP000247591"/>
    </source>
</evidence>
<keyword evidence="5" id="KW-1185">Reference proteome</keyword>
<evidence type="ECO:0000259" key="3">
    <source>
        <dbReference type="Pfam" id="PF00892"/>
    </source>
</evidence>
<dbReference type="SUPFAM" id="SSF103481">
    <property type="entry name" value="Multidrug resistance efflux transporter EmrE"/>
    <property type="match status" value="2"/>
</dbReference>
<feature type="transmembrane region" description="Helical" evidence="2">
    <location>
        <begin position="49"/>
        <end position="68"/>
    </location>
</feature>
<sequence>MLTYFVGDSGHMKAKLSGNLAVVAAVITVLLWASSFVVIRFAGDSLSPGAMAFARLSVGAAVLAVIAVRYRRPIPRGRALALVIGYGLLWFAAYTVLLNWAEQHLDAGTAALLVNLAPILVAIFAGLFMGEGFPRPLVIGIVIAFAGVLLIALGGSGGSHNDRLGITLGLITAVLYAAGVLMQKVALRTVDAVTATWVGCFAGLLATTPFAPQAVSELGDASAGAIAGVVFLGVGPTAIAFLTWAYALSRTDAGKMAATTLAVPAIAIGLSWIFLGEVPTALGLVGGAMALTGVAISRRRPRQQPAAVDAQVPETSPTS</sequence>